<keyword evidence="7" id="KW-1185">Reference proteome</keyword>
<evidence type="ECO:0000259" key="5">
    <source>
        <dbReference type="PROSITE" id="PS51846"/>
    </source>
</evidence>
<evidence type="ECO:0000256" key="2">
    <source>
        <dbReference type="ARBA" id="ARBA00023122"/>
    </source>
</evidence>
<dbReference type="PANTHER" id="PTHR22777:SF17">
    <property type="entry name" value="UPF0053 PROTEIN SLL0260"/>
    <property type="match status" value="1"/>
</dbReference>
<dbReference type="GO" id="GO:0005886">
    <property type="term" value="C:plasma membrane"/>
    <property type="evidence" value="ECO:0007669"/>
    <property type="project" value="TreeGrafter"/>
</dbReference>
<keyword evidence="3 4" id="KW-0472">Membrane</keyword>
<feature type="transmembrane region" description="Helical" evidence="4">
    <location>
        <begin position="5"/>
        <end position="24"/>
    </location>
</feature>
<keyword evidence="3 4" id="KW-1133">Transmembrane helix</keyword>
<sequence length="338" mass="37320">MTIEIIVAVVIFLIGIALSAFFSGSETGFYRLSPLRLAVDAGTGDAVARRLLMLTQHADRFVATTLVGNNIANYLTTLAIGLFSAAIFTSSSGFTEVLTTWMTAPIIFVAGELLPKILYFQAPLHFLRPGSALFLLFYYLFLPLSIPLTFLSRLMERLTRSRNRKHEVVLARSRFGQFLTTGHREGLLGNLQSRLLQNLLASSLDRVSGSVTPPDRIYDIEETASHEEVLQHAKRFGLTEVLFRKKGKTARDGCVGYINVAELQAADSLKAALRPLLRIYAHKTKLAALIELREEDHVLGAVYDGDTFLGIVKERGLISQFLRNSPSSKAASFAADIE</sequence>
<name>A0A517TCE7_9PLAN</name>
<keyword evidence="3 4" id="KW-0812">Transmembrane</keyword>
<reference evidence="6 7" key="1">
    <citation type="submission" date="2019-02" db="EMBL/GenBank/DDBJ databases">
        <title>Deep-cultivation of Planctomycetes and their phenomic and genomic characterization uncovers novel biology.</title>
        <authorList>
            <person name="Wiegand S."/>
            <person name="Jogler M."/>
            <person name="Boedeker C."/>
            <person name="Pinto D."/>
            <person name="Vollmers J."/>
            <person name="Rivas-Marin E."/>
            <person name="Kohn T."/>
            <person name="Peeters S.H."/>
            <person name="Heuer A."/>
            <person name="Rast P."/>
            <person name="Oberbeckmann S."/>
            <person name="Bunk B."/>
            <person name="Jeske O."/>
            <person name="Meyerdierks A."/>
            <person name="Storesund J.E."/>
            <person name="Kallscheuer N."/>
            <person name="Luecker S."/>
            <person name="Lage O.M."/>
            <person name="Pohl T."/>
            <person name="Merkel B.J."/>
            <person name="Hornburger P."/>
            <person name="Mueller R.-W."/>
            <person name="Bruemmer F."/>
            <person name="Labrenz M."/>
            <person name="Spormann A.M."/>
            <person name="Op den Camp H."/>
            <person name="Overmann J."/>
            <person name="Amann R."/>
            <person name="Jetten M.S.M."/>
            <person name="Mascher T."/>
            <person name="Medema M.H."/>
            <person name="Devos D.P."/>
            <person name="Kaster A.-K."/>
            <person name="Ovreas L."/>
            <person name="Rohde M."/>
            <person name="Galperin M.Y."/>
            <person name="Jogler C."/>
        </authorList>
    </citation>
    <scope>NUCLEOTIDE SEQUENCE [LARGE SCALE GENOMIC DNA]</scope>
    <source>
        <strain evidence="6 7">V22</strain>
    </source>
</reference>
<dbReference type="Proteomes" id="UP000319976">
    <property type="component" value="Chromosome"/>
</dbReference>
<dbReference type="AlphaFoldDB" id="A0A517TCE7"/>
<evidence type="ECO:0000256" key="3">
    <source>
        <dbReference type="PROSITE-ProRule" id="PRU01193"/>
    </source>
</evidence>
<dbReference type="PROSITE" id="PS51846">
    <property type="entry name" value="CNNM"/>
    <property type="match status" value="1"/>
</dbReference>
<evidence type="ECO:0000256" key="1">
    <source>
        <dbReference type="ARBA" id="ARBA00022737"/>
    </source>
</evidence>
<organism evidence="6 7">
    <name type="scientific">Calycomorphotria hydatis</name>
    <dbReference type="NCBI Taxonomy" id="2528027"/>
    <lineage>
        <taxon>Bacteria</taxon>
        <taxon>Pseudomonadati</taxon>
        <taxon>Planctomycetota</taxon>
        <taxon>Planctomycetia</taxon>
        <taxon>Planctomycetales</taxon>
        <taxon>Planctomycetaceae</taxon>
        <taxon>Calycomorphotria</taxon>
    </lineage>
</organism>
<protein>
    <recommendedName>
        <fullName evidence="5">CNNM transmembrane domain-containing protein</fullName>
    </recommendedName>
</protein>
<feature type="transmembrane region" description="Helical" evidence="4">
    <location>
        <begin position="101"/>
        <end position="120"/>
    </location>
</feature>
<proteinExistence type="predicted"/>
<evidence type="ECO:0000256" key="4">
    <source>
        <dbReference type="SAM" id="Phobius"/>
    </source>
</evidence>
<accession>A0A517TCE7</accession>
<feature type="transmembrane region" description="Helical" evidence="4">
    <location>
        <begin position="71"/>
        <end position="89"/>
    </location>
</feature>
<keyword evidence="2" id="KW-0129">CBS domain</keyword>
<dbReference type="PANTHER" id="PTHR22777">
    <property type="entry name" value="HEMOLYSIN-RELATED"/>
    <property type="match status" value="1"/>
</dbReference>
<dbReference type="RefSeq" id="WP_197439673.1">
    <property type="nucleotide sequence ID" value="NZ_CP036316.1"/>
</dbReference>
<dbReference type="InterPro" id="IPR002550">
    <property type="entry name" value="CNNM"/>
</dbReference>
<evidence type="ECO:0000313" key="6">
    <source>
        <dbReference type="EMBL" id="QDT66049.1"/>
    </source>
</evidence>
<evidence type="ECO:0000313" key="7">
    <source>
        <dbReference type="Proteomes" id="UP000319976"/>
    </source>
</evidence>
<dbReference type="KEGG" id="chya:V22_33130"/>
<gene>
    <name evidence="6" type="ORF">V22_33130</name>
</gene>
<feature type="domain" description="CNNM transmembrane" evidence="5">
    <location>
        <begin position="1"/>
        <end position="192"/>
    </location>
</feature>
<feature type="transmembrane region" description="Helical" evidence="4">
    <location>
        <begin position="132"/>
        <end position="155"/>
    </location>
</feature>
<dbReference type="Pfam" id="PF01595">
    <property type="entry name" value="CNNM"/>
    <property type="match status" value="1"/>
</dbReference>
<keyword evidence="1" id="KW-0677">Repeat</keyword>
<dbReference type="EMBL" id="CP036316">
    <property type="protein sequence ID" value="QDT66049.1"/>
    <property type="molecule type" value="Genomic_DNA"/>
</dbReference>